<accession>A0A1J4NAG2</accession>
<feature type="transmembrane region" description="Helical" evidence="1">
    <location>
        <begin position="6"/>
        <end position="25"/>
    </location>
</feature>
<dbReference type="EMBL" id="JZDQ02000002">
    <property type="protein sequence ID" value="OIJ28486.1"/>
    <property type="molecule type" value="Genomic_DNA"/>
</dbReference>
<sequence length="136" mass="14613">MTYVVLVAWLVQAAVGVLLLTSWVGRGRTPPRTVVTHVAASVLGVASFIAYVLTDGVLWAWAAFVLITIGNAFGDMMLLRRVRAMGGSHLSTINAYKAALRSMFKGRLPLRVSFHAVFAGVVYFSTLAVCIVETVG</sequence>
<reference evidence="2" key="1">
    <citation type="submission" date="2016-10" db="EMBL/GenBank/DDBJ databases">
        <title>Draft Genome Sequence of Nocardioides luteus Strain BAFB, an Alkane-Degrading Bacterium Isolated from JP-7 Polluted Soil.</title>
        <authorList>
            <person name="Brown L."/>
            <person name="Ruiz O.N."/>
            <person name="Gunasekera T."/>
        </authorList>
    </citation>
    <scope>NUCLEOTIDE SEQUENCE [LARGE SCALE GENOMIC DNA]</scope>
    <source>
        <strain evidence="2">BAFB</strain>
    </source>
</reference>
<gene>
    <name evidence="2" type="ORF">UG56_001505</name>
</gene>
<protein>
    <submittedName>
        <fullName evidence="2">Uncharacterized protein</fullName>
    </submittedName>
</protein>
<dbReference type="AlphaFoldDB" id="A0A1J4NAG2"/>
<feature type="transmembrane region" description="Helical" evidence="1">
    <location>
        <begin position="59"/>
        <end position="79"/>
    </location>
</feature>
<dbReference type="Proteomes" id="UP000033772">
    <property type="component" value="Unassembled WGS sequence"/>
</dbReference>
<proteinExistence type="predicted"/>
<dbReference type="STRING" id="1844.UG56_001505"/>
<keyword evidence="1" id="KW-0812">Transmembrane</keyword>
<comment type="caution">
    <text evidence="2">The sequence shown here is derived from an EMBL/GenBank/DDBJ whole genome shotgun (WGS) entry which is preliminary data.</text>
</comment>
<feature type="transmembrane region" description="Helical" evidence="1">
    <location>
        <begin position="34"/>
        <end position="53"/>
    </location>
</feature>
<dbReference type="OrthoDB" id="5072105at2"/>
<dbReference type="RefSeq" id="WP_045547454.1">
    <property type="nucleotide sequence ID" value="NZ_JZDQ02000002.1"/>
</dbReference>
<evidence type="ECO:0000256" key="1">
    <source>
        <dbReference type="SAM" id="Phobius"/>
    </source>
</evidence>
<name>A0A1J4NAG2_9ACTN</name>
<keyword evidence="3" id="KW-1185">Reference proteome</keyword>
<keyword evidence="1" id="KW-0472">Membrane</keyword>
<keyword evidence="1" id="KW-1133">Transmembrane helix</keyword>
<evidence type="ECO:0000313" key="2">
    <source>
        <dbReference type="EMBL" id="OIJ28486.1"/>
    </source>
</evidence>
<organism evidence="2 3">
    <name type="scientific">Nocardioides luteus</name>
    <dbReference type="NCBI Taxonomy" id="1844"/>
    <lineage>
        <taxon>Bacteria</taxon>
        <taxon>Bacillati</taxon>
        <taxon>Actinomycetota</taxon>
        <taxon>Actinomycetes</taxon>
        <taxon>Propionibacteriales</taxon>
        <taxon>Nocardioidaceae</taxon>
        <taxon>Nocardioides</taxon>
    </lineage>
</organism>
<feature type="transmembrane region" description="Helical" evidence="1">
    <location>
        <begin position="112"/>
        <end position="135"/>
    </location>
</feature>
<evidence type="ECO:0000313" key="3">
    <source>
        <dbReference type="Proteomes" id="UP000033772"/>
    </source>
</evidence>